<feature type="transmembrane region" description="Helical" evidence="9">
    <location>
        <begin position="415"/>
        <end position="432"/>
    </location>
</feature>
<dbReference type="Pfam" id="PF01061">
    <property type="entry name" value="ABC2_membrane"/>
    <property type="match status" value="1"/>
</dbReference>
<name>A0ABT4FH67_9BACL</name>
<evidence type="ECO:0000313" key="11">
    <source>
        <dbReference type="EMBL" id="MCY9596362.1"/>
    </source>
</evidence>
<feature type="transmembrane region" description="Helical" evidence="9">
    <location>
        <begin position="12"/>
        <end position="32"/>
    </location>
</feature>
<feature type="transmembrane region" description="Helical" evidence="9">
    <location>
        <begin position="243"/>
        <end position="264"/>
    </location>
</feature>
<sequence>MARSRWIYTDVLRIAAMIGVVLIHITAPIIGIRSDIGDIHYWWTAHIINAAFRWSVPVFVMISGALLLAHGRNESAMSFYRKRLGKLLPLFLLWSMIYYLWDLRKEMHSFNWDQLATGLVKGTLHYHLWYVYMIILLYLITPLLRVLVRRVPPRAVFYIGGAGLAFSNLATLAGWKSWSFVIDASSLPGYIGYFLLGYVLSRVELDKGKRRLLYGFGLLSFMAIAGGSHWILSTYPSANMYFYKYTSVPVLFTAAAVFVGVKQFGFRKATTGGPRLLSFMSSSVFHIYLSHVLIMEWLYERRPWDIIHGNPLGYVPIVAVVIMSLSLLINLAWLGSLYALKEIFKLAVRIFEERNSIHPLKDIYQYREMLRNMILKDLRTRYKGSALGFLWTFMNPLLMLGVYAAVFSFIMKADIPHFPLFILVALLPWNFFSQSISGGARSLVNHAELMKKVYFPREVIPLSVIGSNLVNYLLTLIILIPALWLSGIPLTATLSAFPIILLAQTLLILPIVMLSALGTVYLRDMEHIVNVLMVVWFYLTPVLFPLSLIPGSFRWVFDYNPMTPIIDAYRDIFLYGQWPDFGILLPMLFVLTVVNMGILAVFSLLQKHVVEEV</sequence>
<keyword evidence="11" id="KW-0808">Transferase</keyword>
<feature type="transmembrane region" description="Helical" evidence="9">
    <location>
        <begin position="155"/>
        <end position="175"/>
    </location>
</feature>
<dbReference type="Pfam" id="PF01757">
    <property type="entry name" value="Acyl_transf_3"/>
    <property type="match status" value="1"/>
</dbReference>
<evidence type="ECO:0000256" key="6">
    <source>
        <dbReference type="ARBA" id="ARBA00022692"/>
    </source>
</evidence>
<keyword evidence="7 9" id="KW-1133">Transmembrane helix</keyword>
<feature type="transmembrane region" description="Helical" evidence="9">
    <location>
        <begin position="181"/>
        <end position="200"/>
    </location>
</feature>
<keyword evidence="8 9" id="KW-0472">Membrane</keyword>
<protein>
    <recommendedName>
        <fullName evidence="9">Transport permease protein</fullName>
    </recommendedName>
</protein>
<feature type="transmembrane region" description="Helical" evidence="9">
    <location>
        <begin position="529"/>
        <end position="549"/>
    </location>
</feature>
<dbReference type="InterPro" id="IPR013525">
    <property type="entry name" value="ABC2_TM"/>
</dbReference>
<accession>A0ABT4FH67</accession>
<feature type="transmembrane region" description="Helical" evidence="9">
    <location>
        <begin position="212"/>
        <end position="231"/>
    </location>
</feature>
<evidence type="ECO:0000256" key="9">
    <source>
        <dbReference type="RuleBase" id="RU361157"/>
    </source>
</evidence>
<evidence type="ECO:0000256" key="4">
    <source>
        <dbReference type="ARBA" id="ARBA00022448"/>
    </source>
</evidence>
<dbReference type="InterPro" id="IPR002656">
    <property type="entry name" value="Acyl_transf_3_dom"/>
</dbReference>
<feature type="transmembrane region" description="Helical" evidence="9">
    <location>
        <begin position="314"/>
        <end position="340"/>
    </location>
</feature>
<comment type="caution">
    <text evidence="11">The sequence shown here is derived from an EMBL/GenBank/DDBJ whole genome shotgun (WGS) entry which is preliminary data.</text>
</comment>
<evidence type="ECO:0000313" key="12">
    <source>
        <dbReference type="Proteomes" id="UP001527202"/>
    </source>
</evidence>
<dbReference type="Proteomes" id="UP001527202">
    <property type="component" value="Unassembled WGS sequence"/>
</dbReference>
<evidence type="ECO:0000256" key="3">
    <source>
        <dbReference type="ARBA" id="ARBA00007783"/>
    </source>
</evidence>
<evidence type="ECO:0000256" key="7">
    <source>
        <dbReference type="ARBA" id="ARBA00022989"/>
    </source>
</evidence>
<dbReference type="EMBL" id="JAMDMJ010000013">
    <property type="protein sequence ID" value="MCY9596362.1"/>
    <property type="molecule type" value="Genomic_DNA"/>
</dbReference>
<feature type="transmembrane region" description="Helical" evidence="9">
    <location>
        <begin position="583"/>
        <end position="605"/>
    </location>
</feature>
<feature type="transmembrane region" description="Helical" evidence="9">
    <location>
        <begin position="83"/>
        <end position="101"/>
    </location>
</feature>
<comment type="similarity">
    <text evidence="3 9">Belongs to the ABC-2 integral membrane protein family.</text>
</comment>
<keyword evidence="11" id="KW-0012">Acyltransferase</keyword>
<evidence type="ECO:0000259" key="10">
    <source>
        <dbReference type="PROSITE" id="PS51012"/>
    </source>
</evidence>
<feature type="transmembrane region" description="Helical" evidence="9">
    <location>
        <begin position="52"/>
        <end position="71"/>
    </location>
</feature>
<evidence type="ECO:0000256" key="5">
    <source>
        <dbReference type="ARBA" id="ARBA00022475"/>
    </source>
</evidence>
<feature type="transmembrane region" description="Helical" evidence="9">
    <location>
        <begin position="459"/>
        <end position="484"/>
    </location>
</feature>
<dbReference type="PANTHER" id="PTHR30413:SF10">
    <property type="entry name" value="CAPSULE POLYSACCHARIDE EXPORT INNER-MEMBRANE PROTEIN CTRC"/>
    <property type="match status" value="1"/>
</dbReference>
<reference evidence="11 12" key="1">
    <citation type="submission" date="2022-05" db="EMBL/GenBank/DDBJ databases">
        <title>Genome Sequencing of Bee-Associated Microbes.</title>
        <authorList>
            <person name="Dunlap C."/>
        </authorList>
    </citation>
    <scope>NUCLEOTIDE SEQUENCE [LARGE SCALE GENOMIC DNA]</scope>
    <source>
        <strain evidence="11 12">NRRL B-23120</strain>
    </source>
</reference>
<evidence type="ECO:0000256" key="8">
    <source>
        <dbReference type="ARBA" id="ARBA00023136"/>
    </source>
</evidence>
<dbReference type="PANTHER" id="PTHR30413">
    <property type="entry name" value="INNER MEMBRANE TRANSPORT PERMEASE"/>
    <property type="match status" value="1"/>
</dbReference>
<dbReference type="PROSITE" id="PS51012">
    <property type="entry name" value="ABC_TM2"/>
    <property type="match status" value="1"/>
</dbReference>
<dbReference type="RefSeq" id="WP_164977139.1">
    <property type="nucleotide sequence ID" value="NZ_CP026520.1"/>
</dbReference>
<proteinExistence type="inferred from homology"/>
<keyword evidence="12" id="KW-1185">Reference proteome</keyword>
<evidence type="ECO:0000256" key="2">
    <source>
        <dbReference type="ARBA" id="ARBA00007400"/>
    </source>
</evidence>
<keyword evidence="6 9" id="KW-0812">Transmembrane</keyword>
<dbReference type="GeneID" id="95379032"/>
<feature type="transmembrane region" description="Helical" evidence="9">
    <location>
        <begin position="129"/>
        <end position="148"/>
    </location>
</feature>
<keyword evidence="4 9" id="KW-0813">Transport</keyword>
<comment type="subcellular location">
    <subcellularLocation>
        <location evidence="1 9">Cell membrane</location>
        <topology evidence="1 9">Multi-pass membrane protein</topology>
    </subcellularLocation>
</comment>
<keyword evidence="5 9" id="KW-1003">Cell membrane</keyword>
<dbReference type="InterPro" id="IPR047817">
    <property type="entry name" value="ABC2_TM_bact-type"/>
</dbReference>
<evidence type="ECO:0000256" key="1">
    <source>
        <dbReference type="ARBA" id="ARBA00004651"/>
    </source>
</evidence>
<feature type="transmembrane region" description="Helical" evidence="9">
    <location>
        <begin position="496"/>
        <end position="522"/>
    </location>
</feature>
<feature type="domain" description="ABC transmembrane type-2" evidence="10">
    <location>
        <begin position="387"/>
        <end position="608"/>
    </location>
</feature>
<comment type="similarity">
    <text evidence="2">Belongs to the acyltransferase 3 family.</text>
</comment>
<dbReference type="GO" id="GO:0016746">
    <property type="term" value="F:acyltransferase activity"/>
    <property type="evidence" value="ECO:0007669"/>
    <property type="project" value="UniProtKB-KW"/>
</dbReference>
<feature type="transmembrane region" description="Helical" evidence="9">
    <location>
        <begin position="276"/>
        <end position="294"/>
    </location>
</feature>
<gene>
    <name evidence="11" type="ORF">M5X16_11325</name>
</gene>
<organism evidence="11 12">
    <name type="scientific">Paenibacillus chitinolyticus</name>
    <dbReference type="NCBI Taxonomy" id="79263"/>
    <lineage>
        <taxon>Bacteria</taxon>
        <taxon>Bacillati</taxon>
        <taxon>Bacillota</taxon>
        <taxon>Bacilli</taxon>
        <taxon>Bacillales</taxon>
        <taxon>Paenibacillaceae</taxon>
        <taxon>Paenibacillus</taxon>
    </lineage>
</organism>
<comment type="caution">
    <text evidence="9">Lacks conserved residue(s) required for the propagation of feature annotation.</text>
</comment>
<feature type="transmembrane region" description="Helical" evidence="9">
    <location>
        <begin position="386"/>
        <end position="409"/>
    </location>
</feature>